<organism evidence="14 15">
    <name type="scientific">Pseudolycoriella hygida</name>
    <dbReference type="NCBI Taxonomy" id="35572"/>
    <lineage>
        <taxon>Eukaryota</taxon>
        <taxon>Metazoa</taxon>
        <taxon>Ecdysozoa</taxon>
        <taxon>Arthropoda</taxon>
        <taxon>Hexapoda</taxon>
        <taxon>Insecta</taxon>
        <taxon>Pterygota</taxon>
        <taxon>Neoptera</taxon>
        <taxon>Endopterygota</taxon>
        <taxon>Diptera</taxon>
        <taxon>Nematocera</taxon>
        <taxon>Sciaroidea</taxon>
        <taxon>Sciaridae</taxon>
        <taxon>Pseudolycoriella</taxon>
    </lineage>
</organism>
<dbReference type="GO" id="GO:0005911">
    <property type="term" value="C:cell-cell junction"/>
    <property type="evidence" value="ECO:0007669"/>
    <property type="project" value="TreeGrafter"/>
</dbReference>
<dbReference type="GO" id="GO:0048589">
    <property type="term" value="P:developmental growth"/>
    <property type="evidence" value="ECO:0007669"/>
    <property type="project" value="UniProtKB-ARBA"/>
</dbReference>
<evidence type="ECO:0000259" key="13">
    <source>
        <dbReference type="PROSITE" id="PS50268"/>
    </source>
</evidence>
<proteinExistence type="predicted"/>
<feature type="transmembrane region" description="Helical" evidence="12">
    <location>
        <begin position="453"/>
        <end position="476"/>
    </location>
</feature>
<dbReference type="PANTHER" id="PTHR24025:SF23">
    <property type="entry name" value="NEURAL-CADHERIN"/>
    <property type="match status" value="1"/>
</dbReference>
<sequence length="515" mass="57785">NATIGSPVFQVVATDPDNPMSPSGTLRFKIQDDIEDANTFRIDPITGLIITVKSLDRETKSSYNMILEVSDNGEPPQASTRVLHINILDVDDHKPRFIREIDSQPIEIAIDEEQPVGTFVGMISAVDEDIEENGAIDYMFIDGNQEEIFKVQRTANNSALITTLKKLDRETTSSYLLTLKSFPFGMKKSHISRGLYNSYDPSEIQITVKVNDVDDHLPKFDTEEPVIGVRLNIPIDHSISTTQASDEDPDALPIDYSIHDIEFIPQFYRRDNSTPDNLLEYFSLNNVTGELRTRKSLADFVDGYFSIVIRANNSEIKKRFSDNKIKVFVMRDKSLLRFVFAKPVSDIHPIIDVFANEVQSKLKLSDIELYILDTQVLTRSDLSLDFSSTSSCFQLSRHGSALPPREMQSIMDSNDVRQQLLDIYAKYSVSVVESCSVKKNLAVASMIASPGTWLVILAVFIGLSAFIATCTACCLAKKYKRKSKRLIQSRMPPPPPESYTNGVPVLYAEPVYGPL</sequence>
<feature type="domain" description="Cadherin" evidence="13">
    <location>
        <begin position="1"/>
        <end position="97"/>
    </location>
</feature>
<evidence type="ECO:0000256" key="7">
    <source>
        <dbReference type="ARBA" id="ARBA00022989"/>
    </source>
</evidence>
<keyword evidence="9" id="KW-1015">Disulfide bond</keyword>
<dbReference type="InterPro" id="IPR002126">
    <property type="entry name" value="Cadherin-like_dom"/>
</dbReference>
<keyword evidence="4" id="KW-0677">Repeat</keyword>
<evidence type="ECO:0000256" key="9">
    <source>
        <dbReference type="ARBA" id="ARBA00023157"/>
    </source>
</evidence>
<evidence type="ECO:0000256" key="12">
    <source>
        <dbReference type="SAM" id="Phobius"/>
    </source>
</evidence>
<dbReference type="GO" id="GO:0007163">
    <property type="term" value="P:establishment or maintenance of cell polarity"/>
    <property type="evidence" value="ECO:0007669"/>
    <property type="project" value="UniProtKB-ARBA"/>
</dbReference>
<dbReference type="PRINTS" id="PR00205">
    <property type="entry name" value="CADHERIN"/>
</dbReference>
<keyword evidence="3 12" id="KW-0812">Transmembrane</keyword>
<dbReference type="SUPFAM" id="SSF49313">
    <property type="entry name" value="Cadherin-like"/>
    <property type="match status" value="3"/>
</dbReference>
<evidence type="ECO:0000256" key="11">
    <source>
        <dbReference type="PROSITE-ProRule" id="PRU00043"/>
    </source>
</evidence>
<dbReference type="SMART" id="SM00112">
    <property type="entry name" value="CA"/>
    <property type="match status" value="2"/>
</dbReference>
<evidence type="ECO:0000256" key="4">
    <source>
        <dbReference type="ARBA" id="ARBA00022737"/>
    </source>
</evidence>
<evidence type="ECO:0000313" key="15">
    <source>
        <dbReference type="Proteomes" id="UP001151699"/>
    </source>
</evidence>
<dbReference type="Pfam" id="PF00028">
    <property type="entry name" value="Cadherin"/>
    <property type="match status" value="2"/>
</dbReference>
<evidence type="ECO:0000256" key="8">
    <source>
        <dbReference type="ARBA" id="ARBA00023136"/>
    </source>
</evidence>
<evidence type="ECO:0000256" key="2">
    <source>
        <dbReference type="ARBA" id="ARBA00022536"/>
    </source>
</evidence>
<dbReference type="GO" id="GO:0001736">
    <property type="term" value="P:establishment of planar polarity"/>
    <property type="evidence" value="ECO:0007669"/>
    <property type="project" value="UniProtKB-ARBA"/>
</dbReference>
<keyword evidence="7 12" id="KW-1133">Transmembrane helix</keyword>
<evidence type="ECO:0000256" key="5">
    <source>
        <dbReference type="ARBA" id="ARBA00022837"/>
    </source>
</evidence>
<dbReference type="AlphaFoldDB" id="A0A9Q0MMF3"/>
<dbReference type="Proteomes" id="UP001151699">
    <property type="component" value="Unassembled WGS sequence"/>
</dbReference>
<evidence type="ECO:0000256" key="1">
    <source>
        <dbReference type="ARBA" id="ARBA00004251"/>
    </source>
</evidence>
<dbReference type="GO" id="GO:0048731">
    <property type="term" value="P:system development"/>
    <property type="evidence" value="ECO:0007669"/>
    <property type="project" value="UniProtKB-ARBA"/>
</dbReference>
<keyword evidence="15" id="KW-1185">Reference proteome</keyword>
<dbReference type="EMBL" id="WJQU01003254">
    <property type="protein sequence ID" value="KAJ6626440.1"/>
    <property type="molecule type" value="Genomic_DNA"/>
</dbReference>
<keyword evidence="5 11" id="KW-0106">Calcium</keyword>
<dbReference type="CDD" id="cd11304">
    <property type="entry name" value="Cadherin_repeat"/>
    <property type="match status" value="3"/>
</dbReference>
<dbReference type="InterPro" id="IPR050971">
    <property type="entry name" value="Cadherin-domain_protein"/>
</dbReference>
<keyword evidence="6" id="KW-0130">Cell adhesion</keyword>
<protein>
    <submittedName>
        <fullName evidence="14">Protocadherin Fat 4</fullName>
    </submittedName>
</protein>
<dbReference type="GO" id="GO:0005886">
    <property type="term" value="C:plasma membrane"/>
    <property type="evidence" value="ECO:0007669"/>
    <property type="project" value="UniProtKB-SubCell"/>
</dbReference>
<feature type="non-terminal residue" evidence="14">
    <location>
        <position position="1"/>
    </location>
</feature>
<dbReference type="InterPro" id="IPR015919">
    <property type="entry name" value="Cadherin-like_sf"/>
</dbReference>
<dbReference type="OrthoDB" id="6491773at2759"/>
<evidence type="ECO:0000313" key="14">
    <source>
        <dbReference type="EMBL" id="KAJ6626440.1"/>
    </source>
</evidence>
<comment type="caution">
    <text evidence="14">The sequence shown here is derived from an EMBL/GenBank/DDBJ whole genome shotgun (WGS) entry which is preliminary data.</text>
</comment>
<dbReference type="PANTHER" id="PTHR24025">
    <property type="entry name" value="DESMOGLEIN FAMILY MEMBER"/>
    <property type="match status" value="1"/>
</dbReference>
<comment type="subcellular location">
    <subcellularLocation>
        <location evidence="1">Cell membrane</location>
        <topology evidence="1">Single-pass type I membrane protein</topology>
    </subcellularLocation>
</comment>
<keyword evidence="8 12" id="KW-0472">Membrane</keyword>
<reference evidence="14" key="1">
    <citation type="submission" date="2022-07" db="EMBL/GenBank/DDBJ databases">
        <authorList>
            <person name="Trinca V."/>
            <person name="Uliana J.V.C."/>
            <person name="Torres T.T."/>
            <person name="Ward R.J."/>
            <person name="Monesi N."/>
        </authorList>
    </citation>
    <scope>NUCLEOTIDE SEQUENCE</scope>
    <source>
        <strain evidence="14">HSMRA1968</strain>
        <tissue evidence="14">Whole embryos</tissue>
    </source>
</reference>
<gene>
    <name evidence="14" type="primary">FAT4</name>
    <name evidence="14" type="ORF">Bhyg_17902</name>
</gene>
<evidence type="ECO:0000256" key="3">
    <source>
        <dbReference type="ARBA" id="ARBA00022692"/>
    </source>
</evidence>
<dbReference type="GO" id="GO:0007156">
    <property type="term" value="P:homophilic cell adhesion via plasma membrane adhesion molecules"/>
    <property type="evidence" value="ECO:0007669"/>
    <property type="project" value="InterPro"/>
</dbReference>
<keyword evidence="10" id="KW-0325">Glycoprotein</keyword>
<dbReference type="GO" id="GO:0005509">
    <property type="term" value="F:calcium ion binding"/>
    <property type="evidence" value="ECO:0007669"/>
    <property type="project" value="UniProtKB-UniRule"/>
</dbReference>
<dbReference type="GO" id="GO:0030154">
    <property type="term" value="P:cell differentiation"/>
    <property type="evidence" value="ECO:0007669"/>
    <property type="project" value="UniProtKB-ARBA"/>
</dbReference>
<dbReference type="FunFam" id="2.60.40.60:FF:000316">
    <property type="entry name" value="Cadherin 74A, isoform A"/>
    <property type="match status" value="1"/>
</dbReference>
<evidence type="ECO:0000256" key="10">
    <source>
        <dbReference type="ARBA" id="ARBA00023180"/>
    </source>
</evidence>
<dbReference type="PROSITE" id="PS50268">
    <property type="entry name" value="CADHERIN_2"/>
    <property type="match status" value="2"/>
</dbReference>
<accession>A0A9Q0MMF3</accession>
<evidence type="ECO:0000256" key="6">
    <source>
        <dbReference type="ARBA" id="ARBA00022889"/>
    </source>
</evidence>
<name>A0A9Q0MMF3_9DIPT</name>
<dbReference type="GO" id="GO:0048513">
    <property type="term" value="P:animal organ development"/>
    <property type="evidence" value="ECO:0007669"/>
    <property type="project" value="UniProtKB-ARBA"/>
</dbReference>
<dbReference type="FunFam" id="2.60.40.60:FF:000039">
    <property type="entry name" value="FAT atypical cadherin 3"/>
    <property type="match status" value="1"/>
</dbReference>
<keyword evidence="2" id="KW-0245">EGF-like domain</keyword>
<dbReference type="Gene3D" id="2.60.40.60">
    <property type="entry name" value="Cadherins"/>
    <property type="match status" value="3"/>
</dbReference>
<feature type="domain" description="Cadherin" evidence="13">
    <location>
        <begin position="102"/>
        <end position="220"/>
    </location>
</feature>